<sequence>MAPSTVDVLRRLDGAKVTSLSVCGGQEHSPMALATFWPALEPLALTQPLPSNMSTATGLGPHAPLTFCRSFCSAAYCDAYPVIETGAESAANALKSRTTLAVSTKPLHVHQR</sequence>
<dbReference type="EMBL" id="JH767230">
    <property type="protein sequence ID" value="EQC26455.1"/>
    <property type="molecule type" value="Genomic_DNA"/>
</dbReference>
<protein>
    <submittedName>
        <fullName evidence="1">Uncharacterized protein</fullName>
    </submittedName>
</protein>
<keyword evidence="2" id="KW-1185">Reference proteome</keyword>
<dbReference type="InParanoid" id="T0PZF6"/>
<dbReference type="Proteomes" id="UP000030762">
    <property type="component" value="Unassembled WGS sequence"/>
</dbReference>
<accession>T0PZF6</accession>
<dbReference type="VEuPathDB" id="FungiDB:SDRG_15700"/>
<organism evidence="1 2">
    <name type="scientific">Saprolegnia diclina (strain VS20)</name>
    <dbReference type="NCBI Taxonomy" id="1156394"/>
    <lineage>
        <taxon>Eukaryota</taxon>
        <taxon>Sar</taxon>
        <taxon>Stramenopiles</taxon>
        <taxon>Oomycota</taxon>
        <taxon>Saprolegniomycetes</taxon>
        <taxon>Saprolegniales</taxon>
        <taxon>Saprolegniaceae</taxon>
        <taxon>Saprolegnia</taxon>
    </lineage>
</organism>
<reference evidence="1 2" key="1">
    <citation type="submission" date="2012-04" db="EMBL/GenBank/DDBJ databases">
        <title>The Genome Sequence of Saprolegnia declina VS20.</title>
        <authorList>
            <consortium name="The Broad Institute Genome Sequencing Platform"/>
            <person name="Russ C."/>
            <person name="Nusbaum C."/>
            <person name="Tyler B."/>
            <person name="van West P."/>
            <person name="Dieguez-Uribeondo J."/>
            <person name="de Bruijn I."/>
            <person name="Tripathy S."/>
            <person name="Jiang R."/>
            <person name="Young S.K."/>
            <person name="Zeng Q."/>
            <person name="Gargeya S."/>
            <person name="Fitzgerald M."/>
            <person name="Haas B."/>
            <person name="Abouelleil A."/>
            <person name="Alvarado L."/>
            <person name="Arachchi H.M."/>
            <person name="Berlin A."/>
            <person name="Chapman S.B."/>
            <person name="Goldberg J."/>
            <person name="Griggs A."/>
            <person name="Gujja S."/>
            <person name="Hansen M."/>
            <person name="Howarth C."/>
            <person name="Imamovic A."/>
            <person name="Larimer J."/>
            <person name="McCowen C."/>
            <person name="Montmayeur A."/>
            <person name="Murphy C."/>
            <person name="Neiman D."/>
            <person name="Pearson M."/>
            <person name="Priest M."/>
            <person name="Roberts A."/>
            <person name="Saif S."/>
            <person name="Shea T."/>
            <person name="Sisk P."/>
            <person name="Sykes S."/>
            <person name="Wortman J."/>
            <person name="Nusbaum C."/>
            <person name="Birren B."/>
        </authorList>
    </citation>
    <scope>NUCLEOTIDE SEQUENCE [LARGE SCALE GENOMIC DNA]</scope>
    <source>
        <strain evidence="1 2">VS20</strain>
    </source>
</reference>
<dbReference type="RefSeq" id="XP_008620101.1">
    <property type="nucleotide sequence ID" value="XM_008621879.1"/>
</dbReference>
<proteinExistence type="predicted"/>
<dbReference type="GeneID" id="19956427"/>
<evidence type="ECO:0000313" key="2">
    <source>
        <dbReference type="Proteomes" id="UP000030762"/>
    </source>
</evidence>
<evidence type="ECO:0000313" key="1">
    <source>
        <dbReference type="EMBL" id="EQC26455.1"/>
    </source>
</evidence>
<name>T0PZF6_SAPDV</name>
<gene>
    <name evidence="1" type="ORF">SDRG_15700</name>
</gene>
<dbReference type="AlphaFoldDB" id="T0PZF6"/>